<dbReference type="Proteomes" id="UP000290572">
    <property type="component" value="Unassembled WGS sequence"/>
</dbReference>
<proteinExistence type="predicted"/>
<name>A0A498MFJ4_LABRO</name>
<dbReference type="AlphaFoldDB" id="A0A498MFJ4"/>
<evidence type="ECO:0000313" key="3">
    <source>
        <dbReference type="Proteomes" id="UP000290572"/>
    </source>
</evidence>
<reference evidence="2 3" key="1">
    <citation type="submission" date="2018-03" db="EMBL/GenBank/DDBJ databases">
        <title>Draft genome sequence of Rohu Carp (Labeo rohita).</title>
        <authorList>
            <person name="Das P."/>
            <person name="Kushwaha B."/>
            <person name="Joshi C.G."/>
            <person name="Kumar D."/>
            <person name="Nagpure N.S."/>
            <person name="Sahoo L."/>
            <person name="Das S.P."/>
            <person name="Bit A."/>
            <person name="Patnaik S."/>
            <person name="Meher P.K."/>
            <person name="Jayasankar P."/>
            <person name="Koringa P.G."/>
            <person name="Patel N.V."/>
            <person name="Hinsu A.T."/>
            <person name="Kumar R."/>
            <person name="Pandey M."/>
            <person name="Agarwal S."/>
            <person name="Srivastava S."/>
            <person name="Singh M."/>
            <person name="Iquebal M.A."/>
            <person name="Jaiswal S."/>
            <person name="Angadi U.B."/>
            <person name="Kumar N."/>
            <person name="Raza M."/>
            <person name="Shah T.M."/>
            <person name="Rai A."/>
            <person name="Jena J.K."/>
        </authorList>
    </citation>
    <scope>NUCLEOTIDE SEQUENCE [LARGE SCALE GENOMIC DNA]</scope>
    <source>
        <strain evidence="2">DASCIFA01</strain>
        <tissue evidence="2">Testis</tissue>
    </source>
</reference>
<accession>A0A498MFJ4</accession>
<comment type="caution">
    <text evidence="2">The sequence shown here is derived from an EMBL/GenBank/DDBJ whole genome shotgun (WGS) entry which is preliminary data.</text>
</comment>
<keyword evidence="3" id="KW-1185">Reference proteome</keyword>
<evidence type="ECO:0000256" key="1">
    <source>
        <dbReference type="SAM" id="MobiDB-lite"/>
    </source>
</evidence>
<gene>
    <name evidence="2" type="ORF">ROHU_027604</name>
</gene>
<feature type="region of interest" description="Disordered" evidence="1">
    <location>
        <begin position="99"/>
        <end position="120"/>
    </location>
</feature>
<protein>
    <submittedName>
        <fullName evidence="2">Uncharacterized protein</fullName>
    </submittedName>
</protein>
<organism evidence="2 3">
    <name type="scientific">Labeo rohita</name>
    <name type="common">Indian major carp</name>
    <name type="synonym">Cyprinus rohita</name>
    <dbReference type="NCBI Taxonomy" id="84645"/>
    <lineage>
        <taxon>Eukaryota</taxon>
        <taxon>Metazoa</taxon>
        <taxon>Chordata</taxon>
        <taxon>Craniata</taxon>
        <taxon>Vertebrata</taxon>
        <taxon>Euteleostomi</taxon>
        <taxon>Actinopterygii</taxon>
        <taxon>Neopterygii</taxon>
        <taxon>Teleostei</taxon>
        <taxon>Ostariophysi</taxon>
        <taxon>Cypriniformes</taxon>
        <taxon>Cyprinidae</taxon>
        <taxon>Labeoninae</taxon>
        <taxon>Labeonini</taxon>
        <taxon>Labeo</taxon>
    </lineage>
</organism>
<sequence>MEQIMTLHCVAEENLGHCSKLNLSCPWHLHSVQPAPLSFRSLQKQLVEVAFRIHGTLQLILVLARPGLRIGDRLRRLVLQPVPLLHLRWFQEMARAEGRLSRSERSGPGEAFPMLSSGPE</sequence>
<dbReference type="EMBL" id="QBIY01012799">
    <property type="protein sequence ID" value="RXN16255.1"/>
    <property type="molecule type" value="Genomic_DNA"/>
</dbReference>
<evidence type="ECO:0000313" key="2">
    <source>
        <dbReference type="EMBL" id="RXN16255.1"/>
    </source>
</evidence>